<accession>H8GV25</accession>
<dbReference type="InterPro" id="IPR029063">
    <property type="entry name" value="SAM-dependent_MTases_sf"/>
</dbReference>
<keyword evidence="2" id="KW-1185">Reference proteome</keyword>
<dbReference type="AlphaFoldDB" id="H8GV25"/>
<protein>
    <recommendedName>
        <fullName evidence="3">Methyltransferase type 11 domain-containing protein</fullName>
    </recommendedName>
</protein>
<dbReference type="KEGG" id="dgo:DGo_CA1615"/>
<dbReference type="eggNOG" id="COG4627">
    <property type="taxonomic scope" value="Bacteria"/>
</dbReference>
<reference evidence="1 2" key="1">
    <citation type="journal article" date="2012" name="PLoS ONE">
        <title>Genome sequence and transcriptome analysis of the radioresistant bacterium Deinococcus gobiensis: insights into the extreme environmental adaptations.</title>
        <authorList>
            <person name="Yuan M."/>
            <person name="Chen M."/>
            <person name="Zhang W."/>
            <person name="Lu W."/>
            <person name="Wang J."/>
            <person name="Yang M."/>
            <person name="Zhao P."/>
            <person name="Tang R."/>
            <person name="Li X."/>
            <person name="Hao Y."/>
            <person name="Zhou Z."/>
            <person name="Zhan Y."/>
            <person name="Yu H."/>
            <person name="Teng C."/>
            <person name="Yan Y."/>
            <person name="Ping S."/>
            <person name="Wang Y."/>
            <person name="Lin M."/>
        </authorList>
    </citation>
    <scope>NUCLEOTIDE SEQUENCE [LARGE SCALE GENOMIC DNA]</scope>
    <source>
        <strain evidence="1 2">I-0</strain>
    </source>
</reference>
<dbReference type="Proteomes" id="UP000007575">
    <property type="component" value="Chromosome"/>
</dbReference>
<dbReference type="EMBL" id="CP002191">
    <property type="protein sequence ID" value="AFD25542.1"/>
    <property type="molecule type" value="Genomic_DNA"/>
</dbReference>
<evidence type="ECO:0000313" key="2">
    <source>
        <dbReference type="Proteomes" id="UP000007575"/>
    </source>
</evidence>
<proteinExistence type="predicted"/>
<sequence>MTGPAPLKVILGAGEQRWPGWVPTGREDLDLRDPASFARWFGARRADAFLCEHVWEHLTEAQGRAAARLCFEYLKPGGWLRCAVPDAHFPDPDYQRTVQVGGPGPADHPAADHRIVYDHRLFADVFASAGFGVRLLEYCDEAGRFHAEAWDLDAGPIYRSLRLDHRNRGGRLGFVSLIVEARKPVGDL</sequence>
<dbReference type="OrthoDB" id="64188at2"/>
<evidence type="ECO:0000313" key="1">
    <source>
        <dbReference type="EMBL" id="AFD25542.1"/>
    </source>
</evidence>
<organism evidence="1 2">
    <name type="scientific">Deinococcus gobiensis (strain DSM 21396 / JCM 16679 / CGMCC 1.7299 / I-0)</name>
    <dbReference type="NCBI Taxonomy" id="745776"/>
    <lineage>
        <taxon>Bacteria</taxon>
        <taxon>Thermotogati</taxon>
        <taxon>Deinococcota</taxon>
        <taxon>Deinococci</taxon>
        <taxon>Deinococcales</taxon>
        <taxon>Deinococcaceae</taxon>
        <taxon>Deinococcus</taxon>
    </lineage>
</organism>
<dbReference type="HOGENOM" id="CLU_125330_0_0_0"/>
<dbReference type="SUPFAM" id="SSF53335">
    <property type="entry name" value="S-adenosyl-L-methionine-dependent methyltransferases"/>
    <property type="match status" value="1"/>
</dbReference>
<dbReference type="Gene3D" id="3.40.50.150">
    <property type="entry name" value="Vaccinia Virus protein VP39"/>
    <property type="match status" value="1"/>
</dbReference>
<dbReference type="STRING" id="745776.DGo_CA1615"/>
<gene>
    <name evidence="1" type="ordered locus">DGo_CA1615</name>
</gene>
<dbReference type="PATRIC" id="fig|745776.4.peg.1661"/>
<name>H8GV25_DEIGI</name>
<evidence type="ECO:0008006" key="3">
    <source>
        <dbReference type="Google" id="ProtNLM"/>
    </source>
</evidence>
<dbReference type="RefSeq" id="WP_014685025.1">
    <property type="nucleotide sequence ID" value="NC_017790.1"/>
</dbReference>